<dbReference type="Proteomes" id="UP000275281">
    <property type="component" value="Unassembled WGS sequence"/>
</dbReference>
<gene>
    <name evidence="1" type="ORF">DRW07_13810</name>
</gene>
<reference evidence="1 2" key="1">
    <citation type="submission" date="2018-11" db="EMBL/GenBank/DDBJ databases">
        <authorList>
            <person name="Ye M.-Q."/>
            <person name="Du Z.-J."/>
        </authorList>
    </citation>
    <scope>NUCLEOTIDE SEQUENCE [LARGE SCALE GENOMIC DNA]</scope>
    <source>
        <strain evidence="1 2">U0105</strain>
    </source>
</reference>
<evidence type="ECO:0000313" key="2">
    <source>
        <dbReference type="Proteomes" id="UP000275281"/>
    </source>
</evidence>
<accession>A0A3N5XY84</accession>
<dbReference type="EMBL" id="RPOK01000004">
    <property type="protein sequence ID" value="RPJ65882.1"/>
    <property type="molecule type" value="Genomic_DNA"/>
</dbReference>
<protein>
    <submittedName>
        <fullName evidence="1">Uncharacterized protein</fullName>
    </submittedName>
</protein>
<evidence type="ECO:0000313" key="1">
    <source>
        <dbReference type="EMBL" id="RPJ65882.1"/>
    </source>
</evidence>
<keyword evidence="2" id="KW-1185">Reference proteome</keyword>
<dbReference type="RefSeq" id="WP_124028513.1">
    <property type="nucleotide sequence ID" value="NZ_JBHRSN010000007.1"/>
</dbReference>
<comment type="caution">
    <text evidence="1">The sequence shown here is derived from an EMBL/GenBank/DDBJ whole genome shotgun (WGS) entry which is preliminary data.</text>
</comment>
<organism evidence="1 2">
    <name type="scientific">Alteromonas sediminis</name>
    <dbReference type="NCBI Taxonomy" id="2259342"/>
    <lineage>
        <taxon>Bacteria</taxon>
        <taxon>Pseudomonadati</taxon>
        <taxon>Pseudomonadota</taxon>
        <taxon>Gammaproteobacteria</taxon>
        <taxon>Alteromonadales</taxon>
        <taxon>Alteromonadaceae</taxon>
        <taxon>Alteromonas/Salinimonas group</taxon>
        <taxon>Alteromonas</taxon>
    </lineage>
</organism>
<name>A0A3N5XY84_9ALTE</name>
<dbReference type="AlphaFoldDB" id="A0A3N5XY84"/>
<sequence length="75" mass="8659">MYAISIKDEELLPLSKQMDLFEGHCQQSGLCANEGEFERIKKQLNRDFTRKVITLADFITLSLRLSKYSANPLNH</sequence>
<proteinExistence type="predicted"/>